<dbReference type="CDD" id="cd04721">
    <property type="entry name" value="BAH_plant_1"/>
    <property type="match status" value="1"/>
</dbReference>
<dbReference type="PANTHER" id="PTHR46622">
    <property type="entry name" value="DNA-DEPENDENT METALLOPROTEASE WSS1"/>
    <property type="match status" value="1"/>
</dbReference>
<feature type="region of interest" description="Disordered" evidence="1">
    <location>
        <begin position="958"/>
        <end position="1027"/>
    </location>
</feature>
<dbReference type="InterPro" id="IPR008395">
    <property type="entry name" value="Agenet-like_dom"/>
</dbReference>
<dbReference type="GO" id="GO:0006281">
    <property type="term" value="P:DNA repair"/>
    <property type="evidence" value="ECO:0007669"/>
    <property type="project" value="TreeGrafter"/>
</dbReference>
<feature type="domain" description="BAH" evidence="2">
    <location>
        <begin position="536"/>
        <end position="655"/>
    </location>
</feature>
<dbReference type="GO" id="GO:0003682">
    <property type="term" value="F:chromatin binding"/>
    <property type="evidence" value="ECO:0007669"/>
    <property type="project" value="InterPro"/>
</dbReference>
<protein>
    <submittedName>
        <fullName evidence="4">Putative DNA binding protein</fullName>
    </submittedName>
</protein>
<accession>A0A7J7C8N0</accession>
<dbReference type="InterPro" id="IPR053000">
    <property type="entry name" value="WSS1-like_metalloprotease"/>
</dbReference>
<dbReference type="PROSITE" id="PS51038">
    <property type="entry name" value="BAH"/>
    <property type="match status" value="1"/>
</dbReference>
<dbReference type="AlphaFoldDB" id="A0A7J7C8N0"/>
<keyword evidence="5" id="KW-1185">Reference proteome</keyword>
<feature type="domain" description="WLM" evidence="3">
    <location>
        <begin position="1"/>
        <end position="204"/>
    </location>
</feature>
<dbReference type="PANTHER" id="PTHR46622:SF3">
    <property type="entry name" value="ZINC ION BINDING PROTEIN"/>
    <property type="match status" value="1"/>
</dbReference>
<comment type="caution">
    <text evidence="4">The sequence shown here is derived from an EMBL/GenBank/DDBJ whole genome shotgun (WGS) entry which is preliminary data.</text>
</comment>
<dbReference type="InParanoid" id="A0A7J7C8N0"/>
<evidence type="ECO:0000259" key="2">
    <source>
        <dbReference type="PROSITE" id="PS51038"/>
    </source>
</evidence>
<feature type="compositionally biased region" description="Polar residues" evidence="1">
    <location>
        <begin position="265"/>
        <end position="279"/>
    </location>
</feature>
<organism evidence="4 5">
    <name type="scientific">Tripterygium wilfordii</name>
    <name type="common">Thunder God vine</name>
    <dbReference type="NCBI Taxonomy" id="458696"/>
    <lineage>
        <taxon>Eukaryota</taxon>
        <taxon>Viridiplantae</taxon>
        <taxon>Streptophyta</taxon>
        <taxon>Embryophyta</taxon>
        <taxon>Tracheophyta</taxon>
        <taxon>Spermatophyta</taxon>
        <taxon>Magnoliopsida</taxon>
        <taxon>eudicotyledons</taxon>
        <taxon>Gunneridae</taxon>
        <taxon>Pentapetalae</taxon>
        <taxon>rosids</taxon>
        <taxon>fabids</taxon>
        <taxon>Celastrales</taxon>
        <taxon>Celastraceae</taxon>
        <taxon>Tripterygium</taxon>
    </lineage>
</organism>
<dbReference type="SMART" id="SM00439">
    <property type="entry name" value="BAH"/>
    <property type="match status" value="1"/>
</dbReference>
<dbReference type="Pfam" id="PF05641">
    <property type="entry name" value="Agenet"/>
    <property type="match status" value="1"/>
</dbReference>
<reference evidence="4 5" key="1">
    <citation type="journal article" date="2020" name="Nat. Commun.">
        <title>Genome of Tripterygium wilfordii and identification of cytochrome P450 involved in triptolide biosynthesis.</title>
        <authorList>
            <person name="Tu L."/>
            <person name="Su P."/>
            <person name="Zhang Z."/>
            <person name="Gao L."/>
            <person name="Wang J."/>
            <person name="Hu T."/>
            <person name="Zhou J."/>
            <person name="Zhang Y."/>
            <person name="Zhao Y."/>
            <person name="Liu Y."/>
            <person name="Song Y."/>
            <person name="Tong Y."/>
            <person name="Lu Y."/>
            <person name="Yang J."/>
            <person name="Xu C."/>
            <person name="Jia M."/>
            <person name="Peters R.J."/>
            <person name="Huang L."/>
            <person name="Gao W."/>
        </authorList>
    </citation>
    <scope>NUCLEOTIDE SEQUENCE [LARGE SCALE GENOMIC DNA]</scope>
    <source>
        <strain evidence="5">cv. XIE 37</strain>
        <tissue evidence="4">Leaf</tissue>
    </source>
</reference>
<dbReference type="Pfam" id="PF01426">
    <property type="entry name" value="BAH"/>
    <property type="match status" value="1"/>
</dbReference>
<dbReference type="PROSITE" id="PS51397">
    <property type="entry name" value="WLM"/>
    <property type="match status" value="1"/>
</dbReference>
<dbReference type="InterPro" id="IPR001025">
    <property type="entry name" value="BAH_dom"/>
</dbReference>
<name>A0A7J7C8N0_TRIWF</name>
<gene>
    <name evidence="4" type="ORF">HS088_TW19G00079</name>
</gene>
<sequence length="1047" mass="118680">MDLGDLNKVWEVRALKRKPADEEARKMLEKIAKQVQPIMRKHKWRVKLLSEFCPNNPSLLGLNVGGGVEVKLRLRRPNRDWDFFPYDQVLDTMLHELCHNVHGPHNAQFYKLWDELRKECEELISKGVTGTGEGFDLPGRRLGGFSRQPPLSSLHRTALAAAENRARLGSLMPSGPRRLGGDSTIKDVLSPIQAAAMAAERRLQDDIWCGSHSSEVSEEVESVSDISEDVIHVGQHSGSSRQHSISSANALDATSQKRNRESDYSALSSGSIKSPDATQNQEKADMWQCAACTLLNPLAILEGLKASYSFIYGWTIGLKATLMNLKDHHIPSHAVKIFNGLMSLSSGQFSLLTPYCVEELSESELENFVALGAFIKMPGNDHCFVEWDEQFVSQERGNRVVHYYLKDSNGESILAIVGTERSVRHMFYVVAEEFVRVYGAQNSIHAGFKWRSRREVVDWLTSMLSKQHLQADLSKSLDDMALEYPESAMNVVNSQQTRIHLSRNSFAHNSDIVWSGIAWRCGKKLRHYSAFCRNGITIRVSSFVFVMAKGENHYIAYLEDMYEDKRGQRKVKVRWFHHNQEVKGVVPLRNHHPKEVFITPHAQVISAECIDGPAVVLTREHYDKCLAVFPESYLAKVYLCSRRFRNNRVKPFDVSELRGYFEQPILSCLNSNTFREPDSISHSLTDEEDEGLSSEEKIKLGAKRTRINRGWQTFRQERPGVKLSGRQCEMMNLEPKWKDVKYGDKTLLSLKHVEYQPWYNPVFKADDKIELLCQDSGIRGCWFRCTVLHVSPKQIKVRYDDVQDEDGHGNLEEWIPTFKVAMPDKLGMRCTCRPTVRPTPPNEQVDLAIKIGVAVDAWWSDGWWEGVVTGVDKSVDNNLRVYFPGENSFLNIHKKDLRFSRDWVGDRWIDIEEKPDILSHIDAANPEIKNSMSSSIAKDITSTEVFTDSKLEIVEEQKPHLAASASSSSLPEDIEENKKPSSLEGEIMEDDGDDVNATHVNMDDVKGNNEGDASGDNNNDKAEMGLLETSDQSCKAVELMEITAYVD</sequence>
<dbReference type="GO" id="GO:0005634">
    <property type="term" value="C:nucleus"/>
    <property type="evidence" value="ECO:0007669"/>
    <property type="project" value="TreeGrafter"/>
</dbReference>
<dbReference type="CDD" id="cd20405">
    <property type="entry name" value="Tudor_Agenet_AtDUF_rpt1_3"/>
    <property type="match status" value="1"/>
</dbReference>
<dbReference type="EMBL" id="JAAARO010000019">
    <property type="protein sequence ID" value="KAF5730489.1"/>
    <property type="molecule type" value="Genomic_DNA"/>
</dbReference>
<dbReference type="InterPro" id="IPR014002">
    <property type="entry name" value="Agenet_dom_plant"/>
</dbReference>
<dbReference type="InterPro" id="IPR043151">
    <property type="entry name" value="BAH_sf"/>
</dbReference>
<dbReference type="FunCoup" id="A0A7J7C8N0">
    <property type="interactions" value="3140"/>
</dbReference>
<dbReference type="InterPro" id="IPR013536">
    <property type="entry name" value="WLM_dom"/>
</dbReference>
<evidence type="ECO:0000313" key="5">
    <source>
        <dbReference type="Proteomes" id="UP000593562"/>
    </source>
</evidence>
<dbReference type="SMART" id="SM00743">
    <property type="entry name" value="Agenet"/>
    <property type="match status" value="2"/>
</dbReference>
<evidence type="ECO:0000259" key="3">
    <source>
        <dbReference type="PROSITE" id="PS51397"/>
    </source>
</evidence>
<feature type="compositionally biased region" description="Low complexity" evidence="1">
    <location>
        <begin position="234"/>
        <end position="247"/>
    </location>
</feature>
<feature type="region of interest" description="Disordered" evidence="1">
    <location>
        <begin position="234"/>
        <end position="279"/>
    </location>
</feature>
<dbReference type="Pfam" id="PF08325">
    <property type="entry name" value="WLM"/>
    <property type="match status" value="1"/>
</dbReference>
<dbReference type="Gene3D" id="2.30.30.490">
    <property type="match status" value="1"/>
</dbReference>
<dbReference type="GO" id="GO:0008237">
    <property type="term" value="F:metallopeptidase activity"/>
    <property type="evidence" value="ECO:0007669"/>
    <property type="project" value="TreeGrafter"/>
</dbReference>
<proteinExistence type="predicted"/>
<evidence type="ECO:0000313" key="4">
    <source>
        <dbReference type="EMBL" id="KAF5730489.1"/>
    </source>
</evidence>
<dbReference type="Proteomes" id="UP000593562">
    <property type="component" value="Unassembled WGS sequence"/>
</dbReference>
<evidence type="ECO:0000256" key="1">
    <source>
        <dbReference type="SAM" id="MobiDB-lite"/>
    </source>
</evidence>